<dbReference type="PROSITE" id="PS50111">
    <property type="entry name" value="CHEMOTAXIS_TRANSDUC_2"/>
    <property type="match status" value="1"/>
</dbReference>
<keyword evidence="2" id="KW-1003">Cell membrane</keyword>
<protein>
    <submittedName>
        <fullName evidence="12">Methyl-accepting chemotaxis protein</fullName>
    </submittedName>
</protein>
<reference evidence="12 13" key="1">
    <citation type="submission" date="2023-04" db="EMBL/GenBank/DDBJ databases">
        <authorList>
            <person name="Hsu D."/>
        </authorList>
    </citation>
    <scope>NUCLEOTIDE SEQUENCE [LARGE SCALE GENOMIC DNA]</scope>
    <source>
        <strain evidence="12 13">MK1</strain>
    </source>
</reference>
<dbReference type="InterPro" id="IPR003660">
    <property type="entry name" value="HAMP_dom"/>
</dbReference>
<evidence type="ECO:0000256" key="5">
    <source>
        <dbReference type="ARBA" id="ARBA00023136"/>
    </source>
</evidence>
<dbReference type="AlphaFoldDB" id="A0AAU0UTE2"/>
<dbReference type="InterPro" id="IPR033463">
    <property type="entry name" value="sCache_3"/>
</dbReference>
<evidence type="ECO:0000256" key="9">
    <source>
        <dbReference type="SAM" id="Phobius"/>
    </source>
</evidence>
<dbReference type="Gene3D" id="6.10.340.10">
    <property type="match status" value="1"/>
</dbReference>
<name>A0AAU0UTE2_9FIRM</name>
<accession>A0AAU0UTE2</accession>
<evidence type="ECO:0000256" key="1">
    <source>
        <dbReference type="ARBA" id="ARBA00004651"/>
    </source>
</evidence>
<evidence type="ECO:0000256" key="2">
    <source>
        <dbReference type="ARBA" id="ARBA00022475"/>
    </source>
</evidence>
<keyword evidence="3 9" id="KW-0812">Transmembrane</keyword>
<dbReference type="SUPFAM" id="SSF58104">
    <property type="entry name" value="Methyl-accepting chemotaxis protein (MCP) signaling domain"/>
    <property type="match status" value="1"/>
</dbReference>
<feature type="domain" description="HAMP" evidence="11">
    <location>
        <begin position="304"/>
        <end position="356"/>
    </location>
</feature>
<evidence type="ECO:0000259" key="10">
    <source>
        <dbReference type="PROSITE" id="PS50111"/>
    </source>
</evidence>
<dbReference type="PROSITE" id="PS50885">
    <property type="entry name" value="HAMP"/>
    <property type="match status" value="1"/>
</dbReference>
<feature type="domain" description="Methyl-accepting transducer" evidence="10">
    <location>
        <begin position="375"/>
        <end position="646"/>
    </location>
</feature>
<dbReference type="RefSeq" id="WP_366924973.1">
    <property type="nucleotide sequence ID" value="NZ_CP121694.1"/>
</dbReference>
<dbReference type="InterPro" id="IPR029151">
    <property type="entry name" value="Sensor-like_sf"/>
</dbReference>
<comment type="subcellular location">
    <subcellularLocation>
        <location evidence="1">Cell membrane</location>
        <topology evidence="1">Multi-pass membrane protein</topology>
    </subcellularLocation>
</comment>
<keyword evidence="4 9" id="KW-1133">Transmembrane helix</keyword>
<dbReference type="Gene3D" id="3.30.450.20">
    <property type="entry name" value="PAS domain"/>
    <property type="match status" value="1"/>
</dbReference>
<keyword evidence="5 9" id="KW-0472">Membrane</keyword>
<dbReference type="PANTHER" id="PTHR32089">
    <property type="entry name" value="METHYL-ACCEPTING CHEMOTAXIS PROTEIN MCPB"/>
    <property type="match status" value="1"/>
</dbReference>
<dbReference type="SMART" id="SM00304">
    <property type="entry name" value="HAMP"/>
    <property type="match status" value="1"/>
</dbReference>
<feature type="transmembrane region" description="Helical" evidence="9">
    <location>
        <begin position="284"/>
        <end position="302"/>
    </location>
</feature>
<dbReference type="Pfam" id="PF17202">
    <property type="entry name" value="sCache_3_3"/>
    <property type="match status" value="1"/>
</dbReference>
<dbReference type="CDD" id="cd06225">
    <property type="entry name" value="HAMP"/>
    <property type="match status" value="1"/>
</dbReference>
<proteinExistence type="inferred from homology"/>
<evidence type="ECO:0000256" key="3">
    <source>
        <dbReference type="ARBA" id="ARBA00022692"/>
    </source>
</evidence>
<dbReference type="InterPro" id="IPR004089">
    <property type="entry name" value="MCPsignal_dom"/>
</dbReference>
<gene>
    <name evidence="12" type="ORF">MFMK1_003445</name>
</gene>
<dbReference type="SMART" id="SM00283">
    <property type="entry name" value="MA"/>
    <property type="match status" value="1"/>
</dbReference>
<dbReference type="Gene3D" id="1.10.287.950">
    <property type="entry name" value="Methyl-accepting chemotaxis protein"/>
    <property type="match status" value="1"/>
</dbReference>
<keyword evidence="13" id="KW-1185">Reference proteome</keyword>
<evidence type="ECO:0000256" key="6">
    <source>
        <dbReference type="ARBA" id="ARBA00023224"/>
    </source>
</evidence>
<evidence type="ECO:0000313" key="12">
    <source>
        <dbReference type="EMBL" id="WRO23582.1"/>
    </source>
</evidence>
<evidence type="ECO:0000259" key="11">
    <source>
        <dbReference type="PROSITE" id="PS50885"/>
    </source>
</evidence>
<keyword evidence="6 8" id="KW-0807">Transducer</keyword>
<dbReference type="Pfam" id="PF00672">
    <property type="entry name" value="HAMP"/>
    <property type="match status" value="1"/>
</dbReference>
<evidence type="ECO:0000256" key="8">
    <source>
        <dbReference type="PROSITE-ProRule" id="PRU00284"/>
    </source>
</evidence>
<dbReference type="GO" id="GO:0005886">
    <property type="term" value="C:plasma membrane"/>
    <property type="evidence" value="ECO:0007669"/>
    <property type="project" value="UniProtKB-SubCell"/>
</dbReference>
<evidence type="ECO:0000256" key="7">
    <source>
        <dbReference type="ARBA" id="ARBA00029447"/>
    </source>
</evidence>
<organism evidence="12 13">
    <name type="scientific">Metallumcola ferriviriculae</name>
    <dbReference type="NCBI Taxonomy" id="3039180"/>
    <lineage>
        <taxon>Bacteria</taxon>
        <taxon>Bacillati</taxon>
        <taxon>Bacillota</taxon>
        <taxon>Clostridia</taxon>
        <taxon>Neomoorellales</taxon>
        <taxon>Desulfitibacteraceae</taxon>
        <taxon>Metallumcola</taxon>
    </lineage>
</organism>
<dbReference type="GO" id="GO:0007165">
    <property type="term" value="P:signal transduction"/>
    <property type="evidence" value="ECO:0007669"/>
    <property type="project" value="UniProtKB-KW"/>
</dbReference>
<dbReference type="SUPFAM" id="SSF103190">
    <property type="entry name" value="Sensory domain-like"/>
    <property type="match status" value="1"/>
</dbReference>
<dbReference type="Proteomes" id="UP001329915">
    <property type="component" value="Chromosome"/>
</dbReference>
<dbReference type="CDD" id="cd11386">
    <property type="entry name" value="MCP_signal"/>
    <property type="match status" value="1"/>
</dbReference>
<dbReference type="Pfam" id="PF00015">
    <property type="entry name" value="MCPsignal"/>
    <property type="match status" value="1"/>
</dbReference>
<evidence type="ECO:0000256" key="4">
    <source>
        <dbReference type="ARBA" id="ARBA00022989"/>
    </source>
</evidence>
<dbReference type="EMBL" id="CP121694">
    <property type="protein sequence ID" value="WRO23582.1"/>
    <property type="molecule type" value="Genomic_DNA"/>
</dbReference>
<sequence>MKLQTKILTAFLLIVAASLIGGTSLAINELNSVLLDKQEDEISHTMDTVKVTFNNLAKQAGAYANLIDTDERISRSLVDNNRGQAVQTVARFFRHAKDDGLDYLMLTDSDGKVFVAGHDLRRFGEDIKEWSIIREALSGEAGSGTRMGKQGMLHLTSGPVRDSLGNIVGAIVAGYIIDNEVVDQIKEATGAEITFFQGTRAIASTLKDEDSKRLVNYQLDNREISDTVLTNGDTFTGVTNLNNSPFAMSFSPIVNPSGGSVGMLMVARSRQGIIDVQRQLIGKFLLYGFLAIILAGLTALFVSRKILLPVKALVEGTKSLAAGQLSKKITVQTKDELGDLAVAYNEMVESWRKIIGQLSHAAKQLKDAGDDLNKVTEENTGATQSVAATMQELAAGAESQSSSVKETVGMVQTMAERMTVIAQRSEVVTKSALEASDFAIKGKEAASSSVRKMDTTRAAFKKTVSTVRSLGGRAQEIGNIVDVITSIADQTNLLALNAAIEAARAGEHGRGFAVVAEEVRKLAEQSAQSADQIAQMIKQIQQEMENTSLLVSENNVLLDEGMGAVEHADEALSEIATAVNKISDQIKEVFGATQQMNNQSNVLVTNIEDINIIAEQTAKGSEEVSGAAQQQNASMEEIAASVQSLNTLSQQLTSIVNKFTV</sequence>
<evidence type="ECO:0000313" key="13">
    <source>
        <dbReference type="Proteomes" id="UP001329915"/>
    </source>
</evidence>
<dbReference type="KEGG" id="dbc:MFMK1_003445"/>
<comment type="similarity">
    <text evidence="7">Belongs to the methyl-accepting chemotaxis (MCP) protein family.</text>
</comment>
<dbReference type="PANTHER" id="PTHR32089:SF112">
    <property type="entry name" value="LYSOZYME-LIKE PROTEIN-RELATED"/>
    <property type="match status" value="1"/>
</dbReference>